<dbReference type="Gene3D" id="1.25.10.90">
    <property type="match status" value="1"/>
</dbReference>
<protein>
    <submittedName>
        <fullName evidence="1">DNA alkylation repair protein</fullName>
    </submittedName>
</protein>
<dbReference type="InterPro" id="IPR016024">
    <property type="entry name" value="ARM-type_fold"/>
</dbReference>
<proteinExistence type="predicted"/>
<dbReference type="RefSeq" id="WP_411916069.1">
    <property type="nucleotide sequence ID" value="NZ_BAAFSF010000004.1"/>
</dbReference>
<dbReference type="InterPro" id="IPR014825">
    <property type="entry name" value="DNA_alkylation"/>
</dbReference>
<dbReference type="CDD" id="cd06561">
    <property type="entry name" value="AlkD_like"/>
    <property type="match status" value="1"/>
</dbReference>
<dbReference type="Proteomes" id="UP001628220">
    <property type="component" value="Unassembled WGS sequence"/>
</dbReference>
<gene>
    <name evidence="1" type="ORF">Tsumi_14180</name>
</gene>
<evidence type="ECO:0000313" key="1">
    <source>
        <dbReference type="EMBL" id="GAB1252312.1"/>
    </source>
</evidence>
<dbReference type="SUPFAM" id="SSF48371">
    <property type="entry name" value="ARM repeat"/>
    <property type="match status" value="1"/>
</dbReference>
<reference evidence="1 2" key="1">
    <citation type="journal article" date="2025" name="Int. J. Syst. Evol. Microbiol.">
        <title>Desulfovibrio falkowii sp. nov., Porphyromonas miyakawae sp. nov., Mediterraneibacter flintii sp. nov. and Owariibacterium komagatae gen. nov., sp. nov., isolated from human faeces.</title>
        <authorList>
            <person name="Hamaguchi T."/>
            <person name="Ohara M."/>
            <person name="Hisatomi A."/>
            <person name="Sekiguchi K."/>
            <person name="Takeda J.I."/>
            <person name="Ueyama J."/>
            <person name="Ito M."/>
            <person name="Nishiwaki H."/>
            <person name="Ogi T."/>
            <person name="Hirayama M."/>
            <person name="Ohkuma M."/>
            <person name="Sakamoto M."/>
            <person name="Ohno K."/>
        </authorList>
    </citation>
    <scope>NUCLEOTIDE SEQUENCE [LARGE SCALE GENOMIC DNA]</scope>
    <source>
        <strain evidence="1 2">13CB11C</strain>
    </source>
</reference>
<name>A0ABQ0E3S5_9PORP</name>
<comment type="caution">
    <text evidence="1">The sequence shown here is derived from an EMBL/GenBank/DDBJ whole genome shotgun (WGS) entry which is preliminary data.</text>
</comment>
<sequence>MDAVREKLFSLQDESVQRFAAKLLPTIDPERIIGVRIPLLRETARTIYKSDKALCHSYLEELPHAYVEEDLLHMMLIGLEPNAVRQIELLDRFLPFADNWCVTDALSAKTMWREPALCRDAIRRWLAADTVYTRRTALVALMESFRYNCFDPCFLDWAAKAAPEDSSEVTDVYYLRMAVAWFFAEALTQQYELTLPYIEEGKLPNKTRLLAIRKACESRKVPADRKEALRLLRNR</sequence>
<evidence type="ECO:0000313" key="2">
    <source>
        <dbReference type="Proteomes" id="UP001628220"/>
    </source>
</evidence>
<dbReference type="EMBL" id="BAAFSF010000004">
    <property type="protein sequence ID" value="GAB1252312.1"/>
    <property type="molecule type" value="Genomic_DNA"/>
</dbReference>
<dbReference type="Pfam" id="PF08713">
    <property type="entry name" value="DNA_alkylation"/>
    <property type="match status" value="1"/>
</dbReference>
<keyword evidence="2" id="KW-1185">Reference proteome</keyword>
<organism evidence="1 2">
    <name type="scientific">Porphyromonas miyakawae</name>
    <dbReference type="NCBI Taxonomy" id="3137470"/>
    <lineage>
        <taxon>Bacteria</taxon>
        <taxon>Pseudomonadati</taxon>
        <taxon>Bacteroidota</taxon>
        <taxon>Bacteroidia</taxon>
        <taxon>Bacteroidales</taxon>
        <taxon>Porphyromonadaceae</taxon>
        <taxon>Porphyromonas</taxon>
    </lineage>
</organism>
<accession>A0ABQ0E3S5</accession>